<keyword evidence="2" id="KW-0503">Monooxygenase</keyword>
<evidence type="ECO:0000313" key="3">
    <source>
        <dbReference type="Proteomes" id="UP000683575"/>
    </source>
</evidence>
<keyword evidence="3" id="KW-1185">Reference proteome</keyword>
<dbReference type="EMBL" id="CP077062">
    <property type="protein sequence ID" value="QWZ09805.1"/>
    <property type="molecule type" value="Genomic_DNA"/>
</dbReference>
<dbReference type="RefSeq" id="WP_216941651.1">
    <property type="nucleotide sequence ID" value="NZ_CP077062.1"/>
</dbReference>
<gene>
    <name evidence="2" type="ORF">KRR39_08765</name>
</gene>
<proteinExistence type="predicted"/>
<dbReference type="InterPro" id="IPR050744">
    <property type="entry name" value="AI-2_Isomerase_LsrG"/>
</dbReference>
<feature type="domain" description="ABM" evidence="1">
    <location>
        <begin position="4"/>
        <end position="93"/>
    </location>
</feature>
<evidence type="ECO:0000259" key="1">
    <source>
        <dbReference type="PROSITE" id="PS51725"/>
    </source>
</evidence>
<dbReference type="InterPro" id="IPR007138">
    <property type="entry name" value="ABM_dom"/>
</dbReference>
<dbReference type="Proteomes" id="UP000683575">
    <property type="component" value="Chromosome"/>
</dbReference>
<accession>A0A975T1B5</accession>
<organism evidence="2 3">
    <name type="scientific">Nocardioides panacis</name>
    <dbReference type="NCBI Taxonomy" id="2849501"/>
    <lineage>
        <taxon>Bacteria</taxon>
        <taxon>Bacillati</taxon>
        <taxon>Actinomycetota</taxon>
        <taxon>Actinomycetes</taxon>
        <taxon>Propionibacteriales</taxon>
        <taxon>Nocardioidaceae</taxon>
        <taxon>Nocardioides</taxon>
    </lineage>
</organism>
<keyword evidence="2" id="KW-0560">Oxidoreductase</keyword>
<name>A0A975T1B5_9ACTN</name>
<dbReference type="PANTHER" id="PTHR33336">
    <property type="entry name" value="QUINOL MONOOXYGENASE YGIN-RELATED"/>
    <property type="match status" value="1"/>
</dbReference>
<dbReference type="Pfam" id="PF03992">
    <property type="entry name" value="ABM"/>
    <property type="match status" value="1"/>
</dbReference>
<reference evidence="2" key="1">
    <citation type="submission" date="2021-06" db="EMBL/GenBank/DDBJ databases">
        <title>Complete genome sequence of Nocardioides sp. G188.</title>
        <authorList>
            <person name="Im W.-T."/>
        </authorList>
    </citation>
    <scope>NUCLEOTIDE SEQUENCE</scope>
    <source>
        <strain evidence="2">G188</strain>
    </source>
</reference>
<dbReference type="PROSITE" id="PS51725">
    <property type="entry name" value="ABM"/>
    <property type="match status" value="1"/>
</dbReference>
<dbReference type="KEGG" id="nps:KRR39_08765"/>
<dbReference type="PANTHER" id="PTHR33336:SF3">
    <property type="entry name" value="ABM DOMAIN-CONTAINING PROTEIN"/>
    <property type="match status" value="1"/>
</dbReference>
<evidence type="ECO:0000313" key="2">
    <source>
        <dbReference type="EMBL" id="QWZ09805.1"/>
    </source>
</evidence>
<dbReference type="AlphaFoldDB" id="A0A975T1B5"/>
<protein>
    <submittedName>
        <fullName evidence="2">Antibiotic biosynthesis monooxygenase</fullName>
    </submittedName>
</protein>
<sequence length="97" mass="9798">MTDLRVVALIPAKSGSEDVLRAALTTLAEASRGHAGCTGYDLFESGAAAGTFVTVESWSSQAELDAHLQTADVAAALAAADAHLAGDVVIHPLQPVG</sequence>
<dbReference type="GO" id="GO:0004497">
    <property type="term" value="F:monooxygenase activity"/>
    <property type="evidence" value="ECO:0007669"/>
    <property type="project" value="UniProtKB-KW"/>
</dbReference>